<evidence type="ECO:0000259" key="2">
    <source>
        <dbReference type="Pfam" id="PF00326"/>
    </source>
</evidence>
<dbReference type="GO" id="GO:0004252">
    <property type="term" value="F:serine-type endopeptidase activity"/>
    <property type="evidence" value="ECO:0007669"/>
    <property type="project" value="TreeGrafter"/>
</dbReference>
<reference evidence="3 4" key="1">
    <citation type="submission" date="2016-10" db="EMBL/GenBank/DDBJ databases">
        <authorList>
            <person name="de Groot N.N."/>
        </authorList>
    </citation>
    <scope>NUCLEOTIDE SEQUENCE [LARGE SCALE GENOMIC DNA]</scope>
    <source>
        <strain evidence="3 4">DSM 43941</strain>
    </source>
</reference>
<dbReference type="STRING" id="113562.SAMN04489716_7065"/>
<evidence type="ECO:0000313" key="3">
    <source>
        <dbReference type="EMBL" id="SDT74692.1"/>
    </source>
</evidence>
<dbReference type="GO" id="GO:0006508">
    <property type="term" value="P:proteolysis"/>
    <property type="evidence" value="ECO:0007669"/>
    <property type="project" value="InterPro"/>
</dbReference>
<protein>
    <submittedName>
        <fullName evidence="3">Acylaminoacyl-peptidase</fullName>
    </submittedName>
</protein>
<dbReference type="RefSeq" id="WP_092551103.1">
    <property type="nucleotide sequence ID" value="NZ_BOMJ01000057.1"/>
</dbReference>
<dbReference type="AlphaFoldDB" id="A0A1H2CWV8"/>
<gene>
    <name evidence="3" type="ORF">SAMN04489716_7065</name>
</gene>
<feature type="domain" description="Peptidase S9 prolyl oligopeptidase catalytic" evidence="2">
    <location>
        <begin position="376"/>
        <end position="579"/>
    </location>
</feature>
<dbReference type="Proteomes" id="UP000198688">
    <property type="component" value="Chromosome I"/>
</dbReference>
<accession>A0A1H2CWV8</accession>
<dbReference type="InterPro" id="IPR001375">
    <property type="entry name" value="Peptidase_S9_cat"/>
</dbReference>
<dbReference type="PANTHER" id="PTHR42776">
    <property type="entry name" value="SERINE PEPTIDASE S9 FAMILY MEMBER"/>
    <property type="match status" value="1"/>
</dbReference>
<evidence type="ECO:0000313" key="4">
    <source>
        <dbReference type="Proteomes" id="UP000198688"/>
    </source>
</evidence>
<dbReference type="InterPro" id="IPR011042">
    <property type="entry name" value="6-blade_b-propeller_TolB-like"/>
</dbReference>
<keyword evidence="1" id="KW-0378">Hydrolase</keyword>
<proteinExistence type="predicted"/>
<dbReference type="OrthoDB" id="128799at2"/>
<dbReference type="SUPFAM" id="SSF82171">
    <property type="entry name" value="DPP6 N-terminal domain-like"/>
    <property type="match status" value="1"/>
</dbReference>
<dbReference type="PANTHER" id="PTHR42776:SF27">
    <property type="entry name" value="DIPEPTIDYL PEPTIDASE FAMILY MEMBER 6"/>
    <property type="match status" value="1"/>
</dbReference>
<dbReference type="Gene3D" id="2.120.10.30">
    <property type="entry name" value="TolB, C-terminal domain"/>
    <property type="match status" value="1"/>
</dbReference>
<dbReference type="EMBL" id="LT629758">
    <property type="protein sequence ID" value="SDT74692.1"/>
    <property type="molecule type" value="Genomic_DNA"/>
</dbReference>
<evidence type="ECO:0000256" key="1">
    <source>
        <dbReference type="ARBA" id="ARBA00022801"/>
    </source>
</evidence>
<sequence length="597" mass="64000">MSRTFRLYYPVLPTIAEQTPHRAVYVGEAEDRCQIFAWNRRTGTTRQLTARRAGTTRAALDPAGETVWWFDDDLAGTGRWQLVDFAGFTGPRLALPETASGRPAGLAMAADGTAVIGLTGERGLTLHVRHPDGSHRVARSLDDYAYVVDVDAAGQLIVVGADPAGADAVTVYTADGEQSAVLAGGQDRRVWALGFAPGTSRLLLVVEADGDYRLATWTPGDGLRHHDAHRFPTEITACWYPDGEHVLVRQDRHAESRLYRVSLATADQAPIAVPTGSVLDAAVWPDGDVAYVWTDAATPPQLCSTGGMALPAEDGAGPRTGAAPAARRRDIWVPGPGGDIHALVTTPADRTGPAPAVFLVHGGPSEHARNAYDPVVDLLVHTGCAVVRVNYRGSSGYGAAWRSDFPAGVGHTQLEDLAAVRQRLVDDGVVLADRTALWGHSWGGYLTLLAVGVQPDLWRLGIAVTPIADYIAAFHGSSPAVRALDRKLFGGTPDDVPERYLRASPVTYVDQVRAPVFLAVATDDVRCPPEPVEQYAALLTRRSVPNRLLRLHAGHEDVDARNHVALMQAVLPFMQRHFDGVRDEGTPIALALARPAG</sequence>
<dbReference type="Gene3D" id="3.40.50.1820">
    <property type="entry name" value="alpha/beta hydrolase"/>
    <property type="match status" value="1"/>
</dbReference>
<name>A0A1H2CWV8_9ACTN</name>
<dbReference type="Pfam" id="PF00326">
    <property type="entry name" value="Peptidase_S9"/>
    <property type="match status" value="1"/>
</dbReference>
<dbReference type="InterPro" id="IPR029058">
    <property type="entry name" value="AB_hydrolase_fold"/>
</dbReference>
<keyword evidence="4" id="KW-1185">Reference proteome</keyword>
<dbReference type="SUPFAM" id="SSF53474">
    <property type="entry name" value="alpha/beta-Hydrolases"/>
    <property type="match status" value="1"/>
</dbReference>
<organism evidence="3 4">
    <name type="scientific">Actinoplanes derwentensis</name>
    <dbReference type="NCBI Taxonomy" id="113562"/>
    <lineage>
        <taxon>Bacteria</taxon>
        <taxon>Bacillati</taxon>
        <taxon>Actinomycetota</taxon>
        <taxon>Actinomycetes</taxon>
        <taxon>Micromonosporales</taxon>
        <taxon>Micromonosporaceae</taxon>
        <taxon>Actinoplanes</taxon>
    </lineage>
</organism>